<accession>A0A371E7X4</accession>
<gene>
    <name evidence="1" type="ORF">CR513_59553</name>
</gene>
<keyword evidence="2" id="KW-1185">Reference proteome</keyword>
<dbReference type="SUPFAM" id="SSF56672">
    <property type="entry name" value="DNA/RNA polymerases"/>
    <property type="match status" value="1"/>
</dbReference>
<dbReference type="InterPro" id="IPR043502">
    <property type="entry name" value="DNA/RNA_pol_sf"/>
</dbReference>
<dbReference type="Gene3D" id="3.10.10.10">
    <property type="entry name" value="HIV Type 1 Reverse Transcriptase, subunit A, domain 1"/>
    <property type="match status" value="1"/>
</dbReference>
<sequence>MFSLSSFRTVESFSASQVPYLLDLQFKVSIAPLATLEGCVSIDPQSPIGLPRSFPPTDSTPPIDSALPTDFASPHQPEHGRPLLAKDLKEVQIGPLASYKTKIGMTLGKEEEDYLMLFLSKIKDVFAWSSIDMLGINPNFMCHRLSITIGSMPIAQQKQKLGEEKQRTVREETDKLLAAGFIKVVQYPAWLAKVVMVRKASGK</sequence>
<dbReference type="EMBL" id="QJKJ01015657">
    <property type="protein sequence ID" value="RDX62145.1"/>
    <property type="molecule type" value="Genomic_DNA"/>
</dbReference>
<proteinExistence type="predicted"/>
<name>A0A371E7X4_MUCPR</name>
<dbReference type="AlphaFoldDB" id="A0A371E7X4"/>
<reference evidence="1" key="1">
    <citation type="submission" date="2018-05" db="EMBL/GenBank/DDBJ databases">
        <title>Draft genome of Mucuna pruriens seed.</title>
        <authorList>
            <person name="Nnadi N.E."/>
            <person name="Vos R."/>
            <person name="Hasami M.H."/>
            <person name="Devisetty U.K."/>
            <person name="Aguiy J.C."/>
        </authorList>
    </citation>
    <scope>NUCLEOTIDE SEQUENCE [LARGE SCALE GENOMIC DNA]</scope>
    <source>
        <strain evidence="1">JCA_2017</strain>
    </source>
</reference>
<evidence type="ECO:0000313" key="1">
    <source>
        <dbReference type="EMBL" id="RDX62145.1"/>
    </source>
</evidence>
<feature type="non-terminal residue" evidence="1">
    <location>
        <position position="1"/>
    </location>
</feature>
<comment type="caution">
    <text evidence="1">The sequence shown here is derived from an EMBL/GenBank/DDBJ whole genome shotgun (WGS) entry which is preliminary data.</text>
</comment>
<protein>
    <submittedName>
        <fullName evidence="1">Uncharacterized protein</fullName>
    </submittedName>
</protein>
<evidence type="ECO:0000313" key="2">
    <source>
        <dbReference type="Proteomes" id="UP000257109"/>
    </source>
</evidence>
<organism evidence="1 2">
    <name type="scientific">Mucuna pruriens</name>
    <name type="common">Velvet bean</name>
    <name type="synonym">Dolichos pruriens</name>
    <dbReference type="NCBI Taxonomy" id="157652"/>
    <lineage>
        <taxon>Eukaryota</taxon>
        <taxon>Viridiplantae</taxon>
        <taxon>Streptophyta</taxon>
        <taxon>Embryophyta</taxon>
        <taxon>Tracheophyta</taxon>
        <taxon>Spermatophyta</taxon>
        <taxon>Magnoliopsida</taxon>
        <taxon>eudicotyledons</taxon>
        <taxon>Gunneridae</taxon>
        <taxon>Pentapetalae</taxon>
        <taxon>rosids</taxon>
        <taxon>fabids</taxon>
        <taxon>Fabales</taxon>
        <taxon>Fabaceae</taxon>
        <taxon>Papilionoideae</taxon>
        <taxon>50 kb inversion clade</taxon>
        <taxon>NPAAA clade</taxon>
        <taxon>indigoferoid/millettioid clade</taxon>
        <taxon>Phaseoleae</taxon>
        <taxon>Mucuna</taxon>
    </lineage>
</organism>
<dbReference type="Proteomes" id="UP000257109">
    <property type="component" value="Unassembled WGS sequence"/>
</dbReference>